<comment type="caution">
    <text evidence="3">The sequence shown here is derived from an EMBL/GenBank/DDBJ whole genome shotgun (WGS) entry which is preliminary data.</text>
</comment>
<dbReference type="GO" id="GO:0030246">
    <property type="term" value="F:carbohydrate binding"/>
    <property type="evidence" value="ECO:0007669"/>
    <property type="project" value="InterPro"/>
</dbReference>
<gene>
    <name evidence="3" type="ORF">MB14_12090</name>
</gene>
<dbReference type="GO" id="GO:0004553">
    <property type="term" value="F:hydrolase activity, hydrolyzing O-glycosyl compounds"/>
    <property type="evidence" value="ECO:0007669"/>
    <property type="project" value="InterPro"/>
</dbReference>
<sequence length="834" mass="95229">MLLHTNKKALNFNKLTTLILVLVWSISVNAQQERKSFEAVRTNEKITIDGVMDEDVWCLAPLVTDFVQNSPNPGMPSSKKTEVRMLYDDEAIYVVAQLYDKREDVFNLLTNRDNIGNSDYFGVSFDPYNAGLNGVGIFVTVAGVQYDTRYSNGGNESIWRNDSGWNAVWLSSVKISDEYWTVEMKIPYAVLRFSSQDVQNWGINFMRQNTSLNESSYWSPIDPEISGYLNQAGVIKNIKNIKPPTRLFLYPYVSTVVNRSTEVGMSNPRLNGGMDIKYGINDAFTLDMTLIPDFSGVRSDRQVLNLSPFEVKFDENRAFFTEGVELFNKAGLFYSRRIGGTFGHRSRALNDKESVVYSPDAAQLINASKITGRTNKGLGIGFFNAITKPTYLEVENIDTGEKTQVEADPLTNFNVIVLDQNLKNNSSVTLTNTNVTRAKNGDDANVTAFNFSLNDANRNWRASGFFGYSNVASYSDDIKSTKGGIKYNIGINKNRGQFQYGINRNVESDTYDINDLGFLRQSNQIEHGANFSFNQFSPVGAFNNYRIRLNANHEQLYEPHEFSTWRYSVNVNGQLKNFWSLSTEFNQSPGISNDFFESRVSGYVFKKPSNYSGRININTDSRKQVRMSANLRYGRRPDWDQEDISGNLSARVRIGERAEISHNIDVSSRDNERGYARRLYNSSTGDLESVIFGRREVRNFTNTLNGSYIFTNRMGLTLRVRHYWSRVDYKEFYELTEDDELIATNYTGIDSGELVDNRNYNAFNIDMEYNWQFAPGSEIKAIWKRSIGTNDYDTQLRFFDNFNNTFGAPNVDSITIRMVYFIDYLNIKNIFTKG</sequence>
<dbReference type="Proteomes" id="UP000075583">
    <property type="component" value="Unassembled WGS sequence"/>
</dbReference>
<organism evidence="3 4">
    <name type="scientific">Roseivirga ehrenbergii (strain DSM 102268 / JCM 13514 / KCTC 12282 / NCIMB 14502 / KMM 6017)</name>
    <dbReference type="NCBI Taxonomy" id="279360"/>
    <lineage>
        <taxon>Bacteria</taxon>
        <taxon>Pseudomonadati</taxon>
        <taxon>Bacteroidota</taxon>
        <taxon>Cytophagia</taxon>
        <taxon>Cytophagales</taxon>
        <taxon>Roseivirgaceae</taxon>
        <taxon>Roseivirga</taxon>
    </lineage>
</organism>
<dbReference type="EMBL" id="LQZQ01000052">
    <property type="protein sequence ID" value="KYG71173.1"/>
    <property type="molecule type" value="Genomic_DNA"/>
</dbReference>
<evidence type="ECO:0000259" key="2">
    <source>
        <dbReference type="Pfam" id="PF19313"/>
    </source>
</evidence>
<protein>
    <submittedName>
        <fullName evidence="3">Uncharacterized protein</fullName>
    </submittedName>
</protein>
<dbReference type="AlphaFoldDB" id="A0A150WXH7"/>
<evidence type="ECO:0000313" key="3">
    <source>
        <dbReference type="EMBL" id="KYG71173.1"/>
    </source>
</evidence>
<dbReference type="GO" id="GO:0016052">
    <property type="term" value="P:carbohydrate catabolic process"/>
    <property type="evidence" value="ECO:0007669"/>
    <property type="project" value="InterPro"/>
</dbReference>
<proteinExistence type="predicted"/>
<dbReference type="InterPro" id="IPR010502">
    <property type="entry name" value="Carb-bd_dom_fam9"/>
</dbReference>
<feature type="domain" description="DUF5916" evidence="2">
    <location>
        <begin position="243"/>
        <end position="831"/>
    </location>
</feature>
<dbReference type="Pfam" id="PF19313">
    <property type="entry name" value="DUF5916"/>
    <property type="match status" value="1"/>
</dbReference>
<dbReference type="Pfam" id="PF06452">
    <property type="entry name" value="CBM9_1"/>
    <property type="match status" value="1"/>
</dbReference>
<name>A0A150WXH7_ROSEK</name>
<keyword evidence="4" id="KW-1185">Reference proteome</keyword>
<feature type="domain" description="Carbohydrate-binding" evidence="1">
    <location>
        <begin position="48"/>
        <end position="207"/>
    </location>
</feature>
<dbReference type="CDD" id="cd09618">
    <property type="entry name" value="CBM9_like_2"/>
    <property type="match status" value="1"/>
</dbReference>
<evidence type="ECO:0000259" key="1">
    <source>
        <dbReference type="Pfam" id="PF06452"/>
    </source>
</evidence>
<dbReference type="Gene3D" id="2.60.40.1190">
    <property type="match status" value="1"/>
</dbReference>
<reference evidence="3" key="1">
    <citation type="submission" date="2016-01" db="EMBL/GenBank/DDBJ databases">
        <title>Genome sequencing of Roseivirga ehrenbergii KMM 6017.</title>
        <authorList>
            <person name="Selvaratnam C."/>
            <person name="Thevarajoo S."/>
            <person name="Goh K.M."/>
            <person name="Ee R."/>
            <person name="Chan K.-G."/>
            <person name="Chong C.S."/>
        </authorList>
    </citation>
    <scope>NUCLEOTIDE SEQUENCE [LARGE SCALE GENOMIC DNA]</scope>
    <source>
        <strain evidence="3">KMM 6017</strain>
    </source>
</reference>
<dbReference type="STRING" id="279360.MB14_12090"/>
<dbReference type="SUPFAM" id="SSF49344">
    <property type="entry name" value="CBD9-like"/>
    <property type="match status" value="1"/>
</dbReference>
<accession>A0A150WXH7</accession>
<evidence type="ECO:0000313" key="4">
    <source>
        <dbReference type="Proteomes" id="UP000075583"/>
    </source>
</evidence>
<dbReference type="InterPro" id="IPR045670">
    <property type="entry name" value="DUF5916"/>
</dbReference>